<dbReference type="GO" id="GO:0006820">
    <property type="term" value="P:monoatomic anion transport"/>
    <property type="evidence" value="ECO:0007669"/>
    <property type="project" value="TreeGrafter"/>
</dbReference>
<evidence type="ECO:0000313" key="17">
    <source>
        <dbReference type="Proteomes" id="UP001233999"/>
    </source>
</evidence>
<sequence>QMFGIRHLQAFLLFLGLIVAYSLRVDMSVAILSLKRSYCDLNISYTIQNTLKRNVKLVYNLKEYKWDSETRSTVLSSFFWGYVVTQIPAGQLAQRFGAKILLTGSLFVASLFTILTPLAADLGGAELTCGSRVIQGLAQGFIFPSIHTLLSSWTPMEERGRLATYVYAGSQVGTIITMSLSGKMSSTIGWPSIFYLFGGIGIGWAVLWFFFGADHPRSAKFISKAEKDYIETNLGSIQSTDNKRSTPWAAIFTSLPMWALILAHCGQNWGFWTLLTEMPSYMNDVLGFDIGSNGLLSALPYLVMWLTSFLFSWVSDILNSRQLISLATSRKLFNSIAHWIPGVTLIALAFSSKEDTTLPVVLLTIAVGVNSGTYLGFQLNHIDLSPNYAGTLMGITNCAANIMSIIGPLLVGFIVTDQGNEYQWRIVFFIASGIYFLGNLIFVIFGKAEIQPWNDPEPTRNVEAKDDLAMKNADSKEKV</sequence>
<feature type="transmembrane region" description="Helical" evidence="13">
    <location>
        <begin position="193"/>
        <end position="211"/>
    </location>
</feature>
<comment type="function">
    <text evidence="10">May be an inorganic phosphate cotransporter.</text>
</comment>
<dbReference type="EMBL" id="JASPKZ010000012">
    <property type="protein sequence ID" value="KAJ9601553.1"/>
    <property type="molecule type" value="Genomic_DNA"/>
</dbReference>
<feature type="signal peptide" evidence="14">
    <location>
        <begin position="1"/>
        <end position="22"/>
    </location>
</feature>
<dbReference type="AlphaFoldDB" id="A0AAD8APQ9"/>
<feature type="transmembrane region" description="Helical" evidence="13">
    <location>
        <begin position="389"/>
        <end position="414"/>
    </location>
</feature>
<keyword evidence="7" id="KW-0915">Sodium</keyword>
<evidence type="ECO:0000256" key="9">
    <source>
        <dbReference type="ARBA" id="ARBA00023201"/>
    </source>
</evidence>
<keyword evidence="5" id="KW-0769">Symport</keyword>
<evidence type="ECO:0000256" key="14">
    <source>
        <dbReference type="SAM" id="SignalP"/>
    </source>
</evidence>
<keyword evidence="4 13" id="KW-0812">Transmembrane</keyword>
<dbReference type="PANTHER" id="PTHR11662:SF280">
    <property type="entry name" value="FI21844P1-RELATED"/>
    <property type="match status" value="1"/>
</dbReference>
<feature type="transmembrane region" description="Helical" evidence="13">
    <location>
        <begin position="100"/>
        <end position="120"/>
    </location>
</feature>
<dbReference type="InterPro" id="IPR020846">
    <property type="entry name" value="MFS_dom"/>
</dbReference>
<keyword evidence="3" id="KW-0813">Transport</keyword>
<accession>A0AAD8APQ9</accession>
<reference evidence="16" key="2">
    <citation type="submission" date="2023-05" db="EMBL/GenBank/DDBJ databases">
        <authorList>
            <person name="Fouks B."/>
        </authorList>
    </citation>
    <scope>NUCLEOTIDE SEQUENCE</scope>
    <source>
        <strain evidence="16">Stay&amp;Tobe</strain>
        <tissue evidence="16">Testes</tissue>
    </source>
</reference>
<dbReference type="PANTHER" id="PTHR11662">
    <property type="entry name" value="SOLUTE CARRIER FAMILY 17"/>
    <property type="match status" value="1"/>
</dbReference>
<comment type="similarity">
    <text evidence="2">Belongs to the major facilitator superfamily. Sodium/anion cotransporter family.</text>
</comment>
<dbReference type="SUPFAM" id="SSF103473">
    <property type="entry name" value="MFS general substrate transporter"/>
    <property type="match status" value="1"/>
</dbReference>
<feature type="domain" description="Major facilitator superfamily (MFS) profile" evidence="15">
    <location>
        <begin position="12"/>
        <end position="450"/>
    </location>
</feature>
<comment type="caution">
    <text evidence="16">The sequence shown here is derived from an EMBL/GenBank/DDBJ whole genome shotgun (WGS) entry which is preliminary data.</text>
</comment>
<dbReference type="InterPro" id="IPR036259">
    <property type="entry name" value="MFS_trans_sf"/>
</dbReference>
<feature type="transmembrane region" description="Helical" evidence="13">
    <location>
        <begin position="332"/>
        <end position="351"/>
    </location>
</feature>
<keyword evidence="9" id="KW-0406">Ion transport</keyword>
<evidence type="ECO:0000256" key="6">
    <source>
        <dbReference type="ARBA" id="ARBA00022989"/>
    </source>
</evidence>
<dbReference type="GO" id="GO:0016020">
    <property type="term" value="C:membrane"/>
    <property type="evidence" value="ECO:0007669"/>
    <property type="project" value="UniProtKB-SubCell"/>
</dbReference>
<proteinExistence type="inferred from homology"/>
<name>A0AAD8APQ9_DIPPU</name>
<evidence type="ECO:0000256" key="13">
    <source>
        <dbReference type="SAM" id="Phobius"/>
    </source>
</evidence>
<dbReference type="Proteomes" id="UP001233999">
    <property type="component" value="Unassembled WGS sequence"/>
</dbReference>
<evidence type="ECO:0000256" key="1">
    <source>
        <dbReference type="ARBA" id="ARBA00004141"/>
    </source>
</evidence>
<dbReference type="PROSITE" id="PS50850">
    <property type="entry name" value="MFS"/>
    <property type="match status" value="1"/>
</dbReference>
<feature type="non-terminal residue" evidence="16">
    <location>
        <position position="1"/>
    </location>
</feature>
<evidence type="ECO:0000256" key="11">
    <source>
        <dbReference type="ARBA" id="ARBA00068450"/>
    </source>
</evidence>
<evidence type="ECO:0000256" key="3">
    <source>
        <dbReference type="ARBA" id="ARBA00022448"/>
    </source>
</evidence>
<feature type="transmembrane region" description="Helical" evidence="13">
    <location>
        <begin position="426"/>
        <end position="445"/>
    </location>
</feature>
<dbReference type="GO" id="GO:0015293">
    <property type="term" value="F:symporter activity"/>
    <property type="evidence" value="ECO:0007669"/>
    <property type="project" value="UniProtKB-KW"/>
</dbReference>
<feature type="region of interest" description="Disordered" evidence="12">
    <location>
        <begin position="456"/>
        <end position="479"/>
    </location>
</feature>
<dbReference type="CDD" id="cd17318">
    <property type="entry name" value="MFS_SLC17"/>
    <property type="match status" value="1"/>
</dbReference>
<dbReference type="FunFam" id="1.20.1250.20:FF:000003">
    <property type="entry name" value="Solute carrier family 17 member 3"/>
    <property type="match status" value="1"/>
</dbReference>
<keyword evidence="6 13" id="KW-1133">Transmembrane helix</keyword>
<evidence type="ECO:0000259" key="15">
    <source>
        <dbReference type="PROSITE" id="PS50850"/>
    </source>
</evidence>
<evidence type="ECO:0000256" key="8">
    <source>
        <dbReference type="ARBA" id="ARBA00023136"/>
    </source>
</evidence>
<evidence type="ECO:0000313" key="16">
    <source>
        <dbReference type="EMBL" id="KAJ9601553.1"/>
    </source>
</evidence>
<dbReference type="GO" id="GO:0006814">
    <property type="term" value="P:sodium ion transport"/>
    <property type="evidence" value="ECO:0007669"/>
    <property type="project" value="UniProtKB-KW"/>
</dbReference>
<keyword evidence="8 13" id="KW-0472">Membrane</keyword>
<reference evidence="16" key="1">
    <citation type="journal article" date="2023" name="IScience">
        <title>Live-bearing cockroach genome reveals convergent evolutionary mechanisms linked to viviparity in insects and beyond.</title>
        <authorList>
            <person name="Fouks B."/>
            <person name="Harrison M.C."/>
            <person name="Mikhailova A.A."/>
            <person name="Marchal E."/>
            <person name="English S."/>
            <person name="Carruthers M."/>
            <person name="Jennings E.C."/>
            <person name="Chiamaka E.L."/>
            <person name="Frigard R.A."/>
            <person name="Pippel M."/>
            <person name="Attardo G.M."/>
            <person name="Benoit J.B."/>
            <person name="Bornberg-Bauer E."/>
            <person name="Tobe S.S."/>
        </authorList>
    </citation>
    <scope>NUCLEOTIDE SEQUENCE</scope>
    <source>
        <strain evidence="16">Stay&amp;Tobe</strain>
    </source>
</reference>
<feature type="transmembrane region" description="Helical" evidence="13">
    <location>
        <begin position="357"/>
        <end position="377"/>
    </location>
</feature>
<organism evidence="16 17">
    <name type="scientific">Diploptera punctata</name>
    <name type="common">Pacific beetle cockroach</name>
    <dbReference type="NCBI Taxonomy" id="6984"/>
    <lineage>
        <taxon>Eukaryota</taxon>
        <taxon>Metazoa</taxon>
        <taxon>Ecdysozoa</taxon>
        <taxon>Arthropoda</taxon>
        <taxon>Hexapoda</taxon>
        <taxon>Insecta</taxon>
        <taxon>Pterygota</taxon>
        <taxon>Neoptera</taxon>
        <taxon>Polyneoptera</taxon>
        <taxon>Dictyoptera</taxon>
        <taxon>Blattodea</taxon>
        <taxon>Blaberoidea</taxon>
        <taxon>Blaberidae</taxon>
        <taxon>Diplopterinae</taxon>
        <taxon>Diploptera</taxon>
    </lineage>
</organism>
<feature type="transmembrane region" description="Helical" evidence="13">
    <location>
        <begin position="290"/>
        <end position="311"/>
    </location>
</feature>
<keyword evidence="14" id="KW-0732">Signal</keyword>
<dbReference type="Pfam" id="PF07690">
    <property type="entry name" value="MFS_1"/>
    <property type="match status" value="1"/>
</dbReference>
<evidence type="ECO:0000256" key="5">
    <source>
        <dbReference type="ARBA" id="ARBA00022847"/>
    </source>
</evidence>
<evidence type="ECO:0000256" key="2">
    <source>
        <dbReference type="ARBA" id="ARBA00008586"/>
    </source>
</evidence>
<dbReference type="InterPro" id="IPR050382">
    <property type="entry name" value="MFS_Na/Anion_cotransporter"/>
</dbReference>
<dbReference type="InterPro" id="IPR011701">
    <property type="entry name" value="MFS"/>
</dbReference>
<feature type="chain" id="PRO_5042099721" description="Putative inorganic phosphate cotransporter" evidence="14">
    <location>
        <begin position="23"/>
        <end position="479"/>
    </location>
</feature>
<evidence type="ECO:0000256" key="12">
    <source>
        <dbReference type="SAM" id="MobiDB-lite"/>
    </source>
</evidence>
<evidence type="ECO:0000256" key="10">
    <source>
        <dbReference type="ARBA" id="ARBA00054632"/>
    </source>
</evidence>
<gene>
    <name evidence="16" type="ORF">L9F63_000296</name>
</gene>
<feature type="compositionally biased region" description="Basic and acidic residues" evidence="12">
    <location>
        <begin position="457"/>
        <end position="479"/>
    </location>
</feature>
<keyword evidence="17" id="KW-1185">Reference proteome</keyword>
<dbReference type="Gene3D" id="1.20.1250.20">
    <property type="entry name" value="MFS general substrate transporter like domains"/>
    <property type="match status" value="2"/>
</dbReference>
<evidence type="ECO:0000256" key="4">
    <source>
        <dbReference type="ARBA" id="ARBA00022692"/>
    </source>
</evidence>
<keyword evidence="9" id="KW-0739">Sodium transport</keyword>
<dbReference type="FunFam" id="1.20.1250.20:FF:000144">
    <property type="entry name" value="Picot, isoform B"/>
    <property type="match status" value="1"/>
</dbReference>
<evidence type="ECO:0000256" key="7">
    <source>
        <dbReference type="ARBA" id="ARBA00023053"/>
    </source>
</evidence>
<protein>
    <recommendedName>
        <fullName evidence="11">Putative inorganic phosphate cotransporter</fullName>
    </recommendedName>
</protein>
<comment type="subcellular location">
    <subcellularLocation>
        <location evidence="1">Membrane</location>
        <topology evidence="1">Multi-pass membrane protein</topology>
    </subcellularLocation>
</comment>
<feature type="transmembrane region" description="Helical" evidence="13">
    <location>
        <begin position="248"/>
        <end position="270"/>
    </location>
</feature>